<organism evidence="1 2">
    <name type="scientific">Meloidogyne graminicola</name>
    <dbReference type="NCBI Taxonomy" id="189291"/>
    <lineage>
        <taxon>Eukaryota</taxon>
        <taxon>Metazoa</taxon>
        <taxon>Ecdysozoa</taxon>
        <taxon>Nematoda</taxon>
        <taxon>Chromadorea</taxon>
        <taxon>Rhabditida</taxon>
        <taxon>Tylenchina</taxon>
        <taxon>Tylenchomorpha</taxon>
        <taxon>Tylenchoidea</taxon>
        <taxon>Meloidogynidae</taxon>
        <taxon>Meloidogyninae</taxon>
        <taxon>Meloidogyne</taxon>
    </lineage>
</organism>
<sequence>MLLLEEEVVEGEDMFQHHQVVMLLLEEEVVAGEATLQHHQVVMLLLEAEVVEGEDMLRQEGVVQKAVVAGAAAVVEVVVDVGVVVVGAVILHLVANMQHLLDTLLPLLVHHIQQALAVIQAVEEEVEVIQVEKGTLVVTKVAEVIQVVE</sequence>
<protein>
    <submittedName>
        <fullName evidence="1">Uncharacterized protein</fullName>
    </submittedName>
</protein>
<accession>A0A8S9ZYH2</accession>
<feature type="non-terminal residue" evidence="1">
    <location>
        <position position="1"/>
    </location>
</feature>
<dbReference type="Proteomes" id="UP000605970">
    <property type="component" value="Unassembled WGS sequence"/>
</dbReference>
<comment type="caution">
    <text evidence="1">The sequence shown here is derived from an EMBL/GenBank/DDBJ whole genome shotgun (WGS) entry which is preliminary data.</text>
</comment>
<reference evidence="1" key="1">
    <citation type="journal article" date="2020" name="Ecol. Evol.">
        <title>Genome structure and content of the rice root-knot nematode (Meloidogyne graminicola).</title>
        <authorList>
            <person name="Phan N.T."/>
            <person name="Danchin E.G.J."/>
            <person name="Klopp C."/>
            <person name="Perfus-Barbeoch L."/>
            <person name="Kozlowski D.K."/>
            <person name="Koutsovoulos G.D."/>
            <person name="Lopez-Roques C."/>
            <person name="Bouchez O."/>
            <person name="Zahm M."/>
            <person name="Besnard G."/>
            <person name="Bellafiore S."/>
        </authorList>
    </citation>
    <scope>NUCLEOTIDE SEQUENCE</scope>
    <source>
        <strain evidence="1">VN-18</strain>
    </source>
</reference>
<evidence type="ECO:0000313" key="2">
    <source>
        <dbReference type="Proteomes" id="UP000605970"/>
    </source>
</evidence>
<dbReference type="AlphaFoldDB" id="A0A8S9ZYH2"/>
<dbReference type="EMBL" id="JABEBT010000010">
    <property type="protein sequence ID" value="KAF7638731.1"/>
    <property type="molecule type" value="Genomic_DNA"/>
</dbReference>
<proteinExistence type="predicted"/>
<gene>
    <name evidence="1" type="ORF">Mgra_00001813</name>
</gene>
<evidence type="ECO:0000313" key="1">
    <source>
        <dbReference type="EMBL" id="KAF7638731.1"/>
    </source>
</evidence>
<name>A0A8S9ZYH2_9BILA</name>
<keyword evidence="2" id="KW-1185">Reference proteome</keyword>